<dbReference type="InterPro" id="IPR007110">
    <property type="entry name" value="Ig-like_dom"/>
</dbReference>
<dbReference type="Pfam" id="PF13927">
    <property type="entry name" value="Ig_3"/>
    <property type="match status" value="1"/>
</dbReference>
<evidence type="ECO:0000313" key="4">
    <source>
        <dbReference type="EnsemblMetazoa" id="Aqu2.1.32473_001"/>
    </source>
</evidence>
<evidence type="ECO:0000256" key="2">
    <source>
        <dbReference type="ARBA" id="ARBA00023157"/>
    </source>
</evidence>
<dbReference type="Gene3D" id="2.60.40.10">
    <property type="entry name" value="Immunoglobulins"/>
    <property type="match status" value="2"/>
</dbReference>
<dbReference type="OrthoDB" id="10039395at2759"/>
<dbReference type="PANTHER" id="PTHR45080">
    <property type="entry name" value="CONTACTIN 5"/>
    <property type="match status" value="1"/>
</dbReference>
<dbReference type="InterPro" id="IPR050958">
    <property type="entry name" value="Cell_Adh-Cytoskel_Orgn"/>
</dbReference>
<dbReference type="Pfam" id="PF07679">
    <property type="entry name" value="I-set"/>
    <property type="match status" value="1"/>
</dbReference>
<name>A0A1X7UXG4_AMPQE</name>
<dbReference type="InterPro" id="IPR013098">
    <property type="entry name" value="Ig_I-set"/>
</dbReference>
<dbReference type="SUPFAM" id="SSF48726">
    <property type="entry name" value="Immunoglobulin"/>
    <property type="match status" value="3"/>
</dbReference>
<feature type="domain" description="Ig-like" evidence="3">
    <location>
        <begin position="2"/>
        <end position="88"/>
    </location>
</feature>
<dbReference type="GO" id="GO:0005886">
    <property type="term" value="C:plasma membrane"/>
    <property type="evidence" value="ECO:0007669"/>
    <property type="project" value="TreeGrafter"/>
</dbReference>
<dbReference type="GO" id="GO:0050808">
    <property type="term" value="P:synapse organization"/>
    <property type="evidence" value="ECO:0007669"/>
    <property type="project" value="TreeGrafter"/>
</dbReference>
<dbReference type="PANTHER" id="PTHR45080:SF8">
    <property type="entry name" value="IG-LIKE DOMAIN-CONTAINING PROTEIN"/>
    <property type="match status" value="1"/>
</dbReference>
<dbReference type="GO" id="GO:0007156">
    <property type="term" value="P:homophilic cell adhesion via plasma membrane adhesion molecules"/>
    <property type="evidence" value="ECO:0007669"/>
    <property type="project" value="TreeGrafter"/>
</dbReference>
<dbReference type="STRING" id="400682.A0A1X7UXG4"/>
<dbReference type="AlphaFoldDB" id="A0A1X7UXG4"/>
<keyword evidence="1" id="KW-0732">Signal</keyword>
<evidence type="ECO:0000256" key="1">
    <source>
        <dbReference type="ARBA" id="ARBA00022729"/>
    </source>
</evidence>
<evidence type="ECO:0000259" key="3">
    <source>
        <dbReference type="PROSITE" id="PS50835"/>
    </source>
</evidence>
<proteinExistence type="predicted"/>
<keyword evidence="2" id="KW-1015">Disulfide bond</keyword>
<dbReference type="InParanoid" id="A0A1X7UXG4"/>
<dbReference type="SMART" id="SM00409">
    <property type="entry name" value="IG"/>
    <property type="match status" value="2"/>
</dbReference>
<organism evidence="4">
    <name type="scientific">Amphimedon queenslandica</name>
    <name type="common">Sponge</name>
    <dbReference type="NCBI Taxonomy" id="400682"/>
    <lineage>
        <taxon>Eukaryota</taxon>
        <taxon>Metazoa</taxon>
        <taxon>Porifera</taxon>
        <taxon>Demospongiae</taxon>
        <taxon>Heteroscleromorpha</taxon>
        <taxon>Haplosclerida</taxon>
        <taxon>Niphatidae</taxon>
        <taxon>Amphimedon</taxon>
    </lineage>
</organism>
<dbReference type="InterPro" id="IPR013783">
    <property type="entry name" value="Ig-like_fold"/>
</dbReference>
<feature type="domain" description="Ig-like" evidence="3">
    <location>
        <begin position="109"/>
        <end position="190"/>
    </location>
</feature>
<dbReference type="InterPro" id="IPR003599">
    <property type="entry name" value="Ig_sub"/>
</dbReference>
<dbReference type="EnsemblMetazoa" id="Aqu2.1.32473_001">
    <property type="protein sequence ID" value="Aqu2.1.32473_001"/>
    <property type="gene ID" value="Aqu2.1.32473"/>
</dbReference>
<accession>A0A1X7UXG4</accession>
<sequence>NPAVQSIHENITVFAGNNVSIEFYVSSEPFITSTDITWSFNSALITAASSNKYNFTFDNRILNIQSVDASDAGEYDITVKDNVSATTRLMVLCNLIVHPLSELSLIEWESFTLNCTVKGSVDIISIQWYRSNGSALPDGHIIHTKVTYHIMLTSVLIVPNARVSDSGLYYCVARFTDGTNSSQSNESFVNITGGIRIIYFPQENNSISIIISSLLLFISSPSFRIQCKGSGDITWINPNGEPVTFNNTSTPHQSSNGILNFTQSPTNGELYTCLSDTGASDSVFVTIGNYSP</sequence>
<protein>
    <recommendedName>
        <fullName evidence="3">Ig-like domain-containing protein</fullName>
    </recommendedName>
</protein>
<dbReference type="InterPro" id="IPR036179">
    <property type="entry name" value="Ig-like_dom_sf"/>
</dbReference>
<dbReference type="eggNOG" id="KOG4475">
    <property type="taxonomic scope" value="Eukaryota"/>
</dbReference>
<reference evidence="4" key="1">
    <citation type="submission" date="2017-05" db="UniProtKB">
        <authorList>
            <consortium name="EnsemblMetazoa"/>
        </authorList>
    </citation>
    <scope>IDENTIFICATION</scope>
</reference>
<dbReference type="PROSITE" id="PS50835">
    <property type="entry name" value="IG_LIKE"/>
    <property type="match status" value="2"/>
</dbReference>